<dbReference type="CDD" id="cd02883">
    <property type="entry name" value="NUDIX_Hydrolase"/>
    <property type="match status" value="1"/>
</dbReference>
<sequence length="149" mass="16415">MTERTVSCGVVVLDLRGQVLLAHATETSHWDIPKGQPDPGETPLCAALRELREETGIELASARLVDLGRFAYRRDKDLHLFAARVEDGEVDLARCVCTSMFPSRRNGAPIPEMDAFRWVAPHAVSQYASGSLTRLFATALSLAELHQTL</sequence>
<proteinExistence type="inferred from homology"/>
<name>A0A2N7VXH7_9BURK</name>
<dbReference type="EMBL" id="PNYB01000015">
    <property type="protein sequence ID" value="PMS21861.1"/>
    <property type="molecule type" value="Genomic_DNA"/>
</dbReference>
<dbReference type="PRINTS" id="PR00502">
    <property type="entry name" value="NUDIXFAMILY"/>
</dbReference>
<comment type="caution">
    <text evidence="5">The sequence shown here is derived from an EMBL/GenBank/DDBJ whole genome shotgun (WGS) entry which is preliminary data.</text>
</comment>
<dbReference type="Gene3D" id="3.90.79.10">
    <property type="entry name" value="Nucleoside Triphosphate Pyrophosphohydrolase"/>
    <property type="match status" value="1"/>
</dbReference>
<dbReference type="InterPro" id="IPR015797">
    <property type="entry name" value="NUDIX_hydrolase-like_dom_sf"/>
</dbReference>
<protein>
    <submittedName>
        <fullName evidence="5">NUDIX hydrolase</fullName>
    </submittedName>
</protein>
<dbReference type="InterPro" id="IPR020476">
    <property type="entry name" value="Nudix_hydrolase"/>
</dbReference>
<evidence type="ECO:0000256" key="1">
    <source>
        <dbReference type="ARBA" id="ARBA00001946"/>
    </source>
</evidence>
<reference evidence="5 6" key="1">
    <citation type="submission" date="2018-01" db="EMBL/GenBank/DDBJ databases">
        <title>Whole genome analyses suggest that Burkholderia sensu lato contains two further novel genera in the rhizoxinica-symbiotica group Mycetohabitans gen. nov., and Trinickia gen. nov.: implications for the evolution of diazotrophy and nodulation in the Burkholderiaceae.</title>
        <authorList>
            <person name="Estrada-de los Santos P."/>
            <person name="Palmer M."/>
            <person name="Chavez-Ramirez B."/>
            <person name="Beukes C."/>
            <person name="Steenkamp E.T."/>
            <person name="Hirsch A.M."/>
            <person name="Manyaka P."/>
            <person name="Maluk M."/>
            <person name="Lafos M."/>
            <person name="Crook M."/>
            <person name="Gross E."/>
            <person name="Simon M.F."/>
            <person name="Bueno dos Reis Junior F."/>
            <person name="Poole P.S."/>
            <person name="Venter S.N."/>
            <person name="James E.K."/>
        </authorList>
    </citation>
    <scope>NUCLEOTIDE SEQUENCE [LARGE SCALE GENOMIC DNA]</scope>
    <source>
        <strain evidence="5 6">GP25-8</strain>
    </source>
</reference>
<dbReference type="PROSITE" id="PS51462">
    <property type="entry name" value="NUDIX"/>
    <property type="match status" value="1"/>
</dbReference>
<dbReference type="Pfam" id="PF00293">
    <property type="entry name" value="NUDIX"/>
    <property type="match status" value="1"/>
</dbReference>
<organism evidence="5 6">
    <name type="scientific">Trinickia soli</name>
    <dbReference type="NCBI Taxonomy" id="380675"/>
    <lineage>
        <taxon>Bacteria</taxon>
        <taxon>Pseudomonadati</taxon>
        <taxon>Pseudomonadota</taxon>
        <taxon>Betaproteobacteria</taxon>
        <taxon>Burkholderiales</taxon>
        <taxon>Burkholderiaceae</taxon>
        <taxon>Trinickia</taxon>
    </lineage>
</organism>
<dbReference type="GO" id="GO:0004081">
    <property type="term" value="F:bis(5'-nucleosyl)-tetraphosphatase (asymmetrical) activity"/>
    <property type="evidence" value="ECO:0007669"/>
    <property type="project" value="TreeGrafter"/>
</dbReference>
<dbReference type="InterPro" id="IPR000086">
    <property type="entry name" value="NUDIX_hydrolase_dom"/>
</dbReference>
<evidence type="ECO:0000259" key="4">
    <source>
        <dbReference type="PROSITE" id="PS51462"/>
    </source>
</evidence>
<dbReference type="SUPFAM" id="SSF55811">
    <property type="entry name" value="Nudix"/>
    <property type="match status" value="1"/>
</dbReference>
<dbReference type="PANTHER" id="PTHR21340:SF0">
    <property type="entry name" value="BIS(5'-NUCLEOSYL)-TETRAPHOSPHATASE [ASYMMETRICAL]"/>
    <property type="match status" value="1"/>
</dbReference>
<evidence type="ECO:0000256" key="2">
    <source>
        <dbReference type="ARBA" id="ARBA00022801"/>
    </source>
</evidence>
<dbReference type="InterPro" id="IPR051325">
    <property type="entry name" value="Nudix_hydrolase_domain"/>
</dbReference>
<dbReference type="PROSITE" id="PS00893">
    <property type="entry name" value="NUDIX_BOX"/>
    <property type="match status" value="1"/>
</dbReference>
<gene>
    <name evidence="5" type="ORF">C0Z19_18005</name>
</gene>
<keyword evidence="6" id="KW-1185">Reference proteome</keyword>
<evidence type="ECO:0000256" key="3">
    <source>
        <dbReference type="RuleBase" id="RU003476"/>
    </source>
</evidence>
<evidence type="ECO:0000313" key="5">
    <source>
        <dbReference type="EMBL" id="PMS21861.1"/>
    </source>
</evidence>
<accession>A0A2N7VXH7</accession>
<dbReference type="AlphaFoldDB" id="A0A2N7VXH7"/>
<comment type="similarity">
    <text evidence="3">Belongs to the Nudix hydrolase family.</text>
</comment>
<dbReference type="InterPro" id="IPR020084">
    <property type="entry name" value="NUDIX_hydrolase_CS"/>
</dbReference>
<dbReference type="PANTHER" id="PTHR21340">
    <property type="entry name" value="DIADENOSINE 5,5-P1,P4-TETRAPHOSPHATE PYROPHOSPHOHYDROLASE MUTT"/>
    <property type="match status" value="1"/>
</dbReference>
<keyword evidence="2 3" id="KW-0378">Hydrolase</keyword>
<comment type="cofactor">
    <cofactor evidence="1">
        <name>Mg(2+)</name>
        <dbReference type="ChEBI" id="CHEBI:18420"/>
    </cofactor>
</comment>
<dbReference type="Proteomes" id="UP000235347">
    <property type="component" value="Unassembled WGS sequence"/>
</dbReference>
<evidence type="ECO:0000313" key="6">
    <source>
        <dbReference type="Proteomes" id="UP000235347"/>
    </source>
</evidence>
<feature type="domain" description="Nudix hydrolase" evidence="4">
    <location>
        <begin position="3"/>
        <end position="146"/>
    </location>
</feature>
<dbReference type="RefSeq" id="WP_102611186.1">
    <property type="nucleotide sequence ID" value="NZ_CADIKD010000003.1"/>
</dbReference>
<dbReference type="GO" id="GO:0006754">
    <property type="term" value="P:ATP biosynthetic process"/>
    <property type="evidence" value="ECO:0007669"/>
    <property type="project" value="TreeGrafter"/>
</dbReference>
<dbReference type="GO" id="GO:0006167">
    <property type="term" value="P:AMP biosynthetic process"/>
    <property type="evidence" value="ECO:0007669"/>
    <property type="project" value="TreeGrafter"/>
</dbReference>